<dbReference type="KEGG" id="nmus:H7A79_2587"/>
<proteinExistence type="predicted"/>
<sequence>MPDGIVCTDCYKSYDVLDMSEFTHHRINHLQTVKTISTALKISEIRHSAFYENIMELTANLSSIFSVILERM</sequence>
<organism evidence="1 2">
    <name type="scientific">Neisseria musculi</name>
    <dbReference type="NCBI Taxonomy" id="1815583"/>
    <lineage>
        <taxon>Bacteria</taxon>
        <taxon>Pseudomonadati</taxon>
        <taxon>Pseudomonadota</taxon>
        <taxon>Betaproteobacteria</taxon>
        <taxon>Neisseriales</taxon>
        <taxon>Neisseriaceae</taxon>
        <taxon>Neisseria</taxon>
    </lineage>
</organism>
<name>A0A7H1MEX4_9NEIS</name>
<evidence type="ECO:0000313" key="1">
    <source>
        <dbReference type="EMBL" id="QNT60189.1"/>
    </source>
</evidence>
<dbReference type="AlphaFoldDB" id="A0A7H1MEX4"/>
<reference evidence="1" key="1">
    <citation type="submission" date="2024-06" db="EMBL/GenBank/DDBJ databases">
        <title>Complete Genome Sequence of mouse commensal type strain Neisseria musculi.</title>
        <authorList>
            <person name="Thapa E."/>
            <person name="Aluvathingal J."/>
            <person name="Nadendla S."/>
            <person name="Mehta A."/>
            <person name="Tettelin H."/>
            <person name="Weyand N.J."/>
        </authorList>
    </citation>
    <scope>NUCLEOTIDE SEQUENCE</scope>
    <source>
        <strain evidence="1">NW831</strain>
    </source>
</reference>
<protein>
    <submittedName>
        <fullName evidence="1">Transposase</fullName>
    </submittedName>
</protein>
<evidence type="ECO:0000313" key="2">
    <source>
        <dbReference type="Proteomes" id="UP000516412"/>
    </source>
</evidence>
<keyword evidence="2" id="KW-1185">Reference proteome</keyword>
<accession>A0A7H1MEX4</accession>
<dbReference type="Proteomes" id="UP000516412">
    <property type="component" value="Chromosome"/>
</dbReference>
<gene>
    <name evidence="1" type="ORF">H7A79_2587</name>
</gene>
<dbReference type="EMBL" id="CP060414">
    <property type="protein sequence ID" value="QNT60189.1"/>
    <property type="molecule type" value="Genomic_DNA"/>
</dbReference>